<evidence type="ECO:0000256" key="14">
    <source>
        <dbReference type="RuleBase" id="RU003661"/>
    </source>
</evidence>
<dbReference type="InterPro" id="IPR050635">
    <property type="entry name" value="ATPase_protein_8"/>
</dbReference>
<organism evidence="16">
    <name type="scientific">Tenualosa ilisha</name>
    <name type="common">Hilsa shad</name>
    <dbReference type="NCBI Taxonomy" id="373995"/>
    <lineage>
        <taxon>Eukaryota</taxon>
        <taxon>Metazoa</taxon>
        <taxon>Chordata</taxon>
        <taxon>Craniata</taxon>
        <taxon>Vertebrata</taxon>
        <taxon>Euteleostomi</taxon>
        <taxon>Actinopterygii</taxon>
        <taxon>Neopterygii</taxon>
        <taxon>Teleostei</taxon>
        <taxon>Clupei</taxon>
        <taxon>Clupeiformes</taxon>
        <taxon>Clupeoidei</taxon>
        <taxon>Clupeidae</taxon>
        <taxon>Tenualosa</taxon>
    </lineage>
</organism>
<dbReference type="PANTHER" id="PTHR39937:SF1">
    <property type="entry name" value="ATP SYNTHASE PROTEIN 8"/>
    <property type="match status" value="1"/>
</dbReference>
<evidence type="ECO:0000256" key="2">
    <source>
        <dbReference type="ARBA" id="ARBA00008892"/>
    </source>
</evidence>
<dbReference type="AlphaFoldDB" id="A0A6C0FC02"/>
<sequence length="55" mass="6378">MPQLNPTPWFAILIFSWFIFLTLVPQKVLTLVFNNEPTPGAAEKAKPGSWNWPWH</sequence>
<feature type="transmembrane region" description="Helical" evidence="15">
    <location>
        <begin position="6"/>
        <end position="24"/>
    </location>
</feature>
<protein>
    <recommendedName>
        <fullName evidence="14">ATP synthase complex subunit 8</fullName>
    </recommendedName>
</protein>
<evidence type="ECO:0000256" key="12">
    <source>
        <dbReference type="ARBA" id="ARBA00053067"/>
    </source>
</evidence>
<comment type="similarity">
    <text evidence="2 14">Belongs to the ATPase protein 8 family.</text>
</comment>
<name>A0A6C0FC02_9TELE</name>
<dbReference type="PANTHER" id="PTHR39937">
    <property type="entry name" value="ATP SYNTHASE PROTEIN 8"/>
    <property type="match status" value="1"/>
</dbReference>
<comment type="subcellular location">
    <subcellularLocation>
        <location evidence="1 14">Mitochondrion membrane</location>
        <topology evidence="1 14">Single-pass membrane protein</topology>
    </subcellularLocation>
</comment>
<evidence type="ECO:0000256" key="4">
    <source>
        <dbReference type="ARBA" id="ARBA00022547"/>
    </source>
</evidence>
<comment type="function">
    <text evidence="12">Subunit 8, of the mitochondrial membrane ATP synthase complex (F(1)F(0) ATP synthase or Complex V) that produces ATP from ADP in the presence of a proton gradient across the membrane which is generated by electron transport complexes of the respiratory chain. ATP synthase complex consist of a soluble F(1) head domain - the catalytic core - and a membrane F(1) domain - the membrane proton channel. These two domains are linked by a central stalk rotating inside the F(1) region and a stationary peripheral stalk. During catalysis, ATP synthesis in the catalytic domain of F(1) is coupled via a rotary mechanism of the central stalk subunits to proton translocation. In vivo, can only synthesize ATP although its ATP hydrolase activity can be activated artificially in vitro. Part of the complex F(0) domain.</text>
</comment>
<keyword evidence="5 14" id="KW-0812">Transmembrane</keyword>
<reference evidence="16" key="1">
    <citation type="journal article" date="2019" name="Environ. Biol. Fishes">
        <title>Genetic population structure of a highly migratory Hilsa Shad, Tenualosa ilisha, in three river systems, inferred from four mitochondrial genes analysis.</title>
        <authorList>
            <person name="Mohindra V."/>
            <person name="Divya B.K."/>
            <person name="Kumar R."/>
            <person name="Singh R.K."/>
            <person name="Dwivedi A.K."/>
            <person name="Mandal S."/>
            <person name="Masih P."/>
            <person name="Lal K.K."/>
            <person name="Jena J.K."/>
        </authorList>
    </citation>
    <scope>NUCLEOTIDE SEQUENCE</scope>
</reference>
<evidence type="ECO:0000256" key="3">
    <source>
        <dbReference type="ARBA" id="ARBA00022448"/>
    </source>
</evidence>
<dbReference type="InterPro" id="IPR001421">
    <property type="entry name" value="ATP8_metazoa"/>
</dbReference>
<dbReference type="Pfam" id="PF00895">
    <property type="entry name" value="ATP-synt_8"/>
    <property type="match status" value="1"/>
</dbReference>
<dbReference type="GO" id="GO:0015986">
    <property type="term" value="P:proton motive force-driven ATP synthesis"/>
    <property type="evidence" value="ECO:0007669"/>
    <property type="project" value="InterPro"/>
</dbReference>
<evidence type="ECO:0000256" key="5">
    <source>
        <dbReference type="ARBA" id="ARBA00022692"/>
    </source>
</evidence>
<evidence type="ECO:0000256" key="10">
    <source>
        <dbReference type="ARBA" id="ARBA00023136"/>
    </source>
</evidence>
<keyword evidence="3 14" id="KW-0813">Transport</keyword>
<evidence type="ECO:0000256" key="15">
    <source>
        <dbReference type="SAM" id="Phobius"/>
    </source>
</evidence>
<keyword evidence="8 14" id="KW-0406">Ion transport</keyword>
<evidence type="ECO:0000256" key="9">
    <source>
        <dbReference type="ARBA" id="ARBA00023128"/>
    </source>
</evidence>
<dbReference type="EMBL" id="MK671509">
    <property type="protein sequence ID" value="QHT44932.1"/>
    <property type="molecule type" value="Genomic_DNA"/>
</dbReference>
<keyword evidence="9 14" id="KW-0496">Mitochondrion</keyword>
<evidence type="ECO:0000256" key="7">
    <source>
        <dbReference type="ARBA" id="ARBA00022989"/>
    </source>
</evidence>
<evidence type="ECO:0000256" key="11">
    <source>
        <dbReference type="ARBA" id="ARBA00023310"/>
    </source>
</evidence>
<keyword evidence="4 14" id="KW-0138">CF(0)</keyword>
<keyword evidence="7 15" id="KW-1133">Transmembrane helix</keyword>
<evidence type="ECO:0000256" key="13">
    <source>
        <dbReference type="ARBA" id="ARBA00064647"/>
    </source>
</evidence>
<evidence type="ECO:0000313" key="16">
    <source>
        <dbReference type="EMBL" id="QHT44932.1"/>
    </source>
</evidence>
<keyword evidence="11" id="KW-0066">ATP synthesis</keyword>
<keyword evidence="10 15" id="KW-0472">Membrane</keyword>
<evidence type="ECO:0000256" key="6">
    <source>
        <dbReference type="ARBA" id="ARBA00022781"/>
    </source>
</evidence>
<dbReference type="GO" id="GO:0031966">
    <property type="term" value="C:mitochondrial membrane"/>
    <property type="evidence" value="ECO:0007669"/>
    <property type="project" value="UniProtKB-SubCell"/>
</dbReference>
<evidence type="ECO:0000256" key="1">
    <source>
        <dbReference type="ARBA" id="ARBA00004304"/>
    </source>
</evidence>
<dbReference type="GO" id="GO:0015078">
    <property type="term" value="F:proton transmembrane transporter activity"/>
    <property type="evidence" value="ECO:0007669"/>
    <property type="project" value="InterPro"/>
</dbReference>
<evidence type="ECO:0000256" key="8">
    <source>
        <dbReference type="ARBA" id="ARBA00023065"/>
    </source>
</evidence>
<accession>A0A6C0FC02</accession>
<geneLocation type="mitochondrion" evidence="16"/>
<keyword evidence="6 14" id="KW-0375">Hydrogen ion transport</keyword>
<proteinExistence type="inferred from homology"/>
<comment type="subunit">
    <text evidence="13">Component of the ATP synthase complex composed at least of ATP5F1A/subunit alpha, ATP5F1B/subunit beta, ATP5MC1/subunit c (homooctomer), MT-ATP6/subunit a, MT-ATP8/subunit 8, ATP5ME/subunit e, ATP5MF/subunit f, ATP5MG/subunit g, ATP5MK/subunit k, ATP5MJ/subunit j, ATP5F1C/subunit gamma, ATP5F1D/subunit delta, ATP5F1E/subunit epsilon, ATP5PF/subunit F6, ATP5PB/subunit b, ATP5PD/subunit d, ATP5PO/subunit OSCP. ATP synthase complex consists of a soluble F(1) head domain (subunits alpha(3) and beta(3)) - the catalytic core - and a membrane F(0) domain - the membrane proton channel (subunits c, a, 8, e, f, g, k and j). These two domains are linked by a central stalk (subunits gamma, delta, and epsilon) rotating inside the F1 region and a stationary peripheral stalk (subunits F6, b, d, and OSCP).</text>
</comment>
<dbReference type="GO" id="GO:0045259">
    <property type="term" value="C:proton-transporting ATP synthase complex"/>
    <property type="evidence" value="ECO:0007669"/>
    <property type="project" value="UniProtKB-KW"/>
</dbReference>